<sequence>MDSDEEFLSFSDDTANPSSPVLPGRKLKRLKKAATVQTPKQPRPTTPSKANDESAPTLPASSPPLPESPLDTSQKSGEDSDGAGSRSAADASPLKGFEWGNEFDSIFNGPEGEEDGTGVEFDSVEEELDGNGKDGESPSAKKRLILEDGFDETDDHKKKKKKKRKKRSESFIDDDGFEDLPFSVPSTKKERRDRLKDLRIESQRLLRETREASFKPVPVVKKPVSSLLEKIRKRKREISENSVNIQGSSSLYGDEVLTREVELDYEFENSSFEGTKDDVVKKAGTGKTAELPVDLDNNNFGSPSATRPEDTSNQISEDLRSPMGLKGELKQKFRAPVDDTQDLSFESQTSDSKDEPPRSPLDEVLAPSMPSMNLKFDSVAPDDSDTDEEDNDKENVDPHQHHSESPQAD</sequence>
<keyword evidence="3" id="KW-1185">Reference proteome</keyword>
<reference evidence="2" key="2">
    <citation type="journal article" date="2023" name="Plants (Basel)">
        <title>Annotation of the Turnera subulata (Passifloraceae) Draft Genome Reveals the S-Locus Evolved after the Divergence of Turneroideae from Passifloroideae in a Stepwise Manner.</title>
        <authorList>
            <person name="Henning P.M."/>
            <person name="Roalson E.H."/>
            <person name="Mir W."/>
            <person name="McCubbin A.G."/>
            <person name="Shore J.S."/>
        </authorList>
    </citation>
    <scope>NUCLEOTIDE SEQUENCE</scope>
    <source>
        <strain evidence="2">F60SS</strain>
    </source>
</reference>
<dbReference type="PANTHER" id="PTHR36005:SF1">
    <property type="entry name" value="DNA LIGASE-LIKE PROTEIN"/>
    <property type="match status" value="1"/>
</dbReference>
<feature type="compositionally biased region" description="Basic and acidic residues" evidence="1">
    <location>
        <begin position="393"/>
        <end position="409"/>
    </location>
</feature>
<feature type="compositionally biased region" description="Basic and acidic residues" evidence="1">
    <location>
        <begin position="351"/>
        <end position="361"/>
    </location>
</feature>
<reference evidence="2" key="1">
    <citation type="submission" date="2022-02" db="EMBL/GenBank/DDBJ databases">
        <authorList>
            <person name="Henning P.M."/>
            <person name="McCubbin A.G."/>
            <person name="Shore J.S."/>
        </authorList>
    </citation>
    <scope>NUCLEOTIDE SEQUENCE</scope>
    <source>
        <strain evidence="2">F60SS</strain>
        <tissue evidence="2">Leaves</tissue>
    </source>
</reference>
<dbReference type="AlphaFoldDB" id="A0A9Q0F5B1"/>
<dbReference type="OrthoDB" id="1919305at2759"/>
<feature type="compositionally biased region" description="Acidic residues" evidence="1">
    <location>
        <begin position="111"/>
        <end position="129"/>
    </location>
</feature>
<protein>
    <submittedName>
        <fullName evidence="2">Uncharacterized protein</fullName>
    </submittedName>
</protein>
<gene>
    <name evidence="2" type="ORF">Tsubulata_038817</name>
</gene>
<evidence type="ECO:0000256" key="1">
    <source>
        <dbReference type="SAM" id="MobiDB-lite"/>
    </source>
</evidence>
<feature type="compositionally biased region" description="Basic residues" evidence="1">
    <location>
        <begin position="157"/>
        <end position="167"/>
    </location>
</feature>
<feature type="compositionally biased region" description="Polar residues" evidence="1">
    <location>
        <begin position="296"/>
        <end position="316"/>
    </location>
</feature>
<feature type="region of interest" description="Disordered" evidence="1">
    <location>
        <begin position="1"/>
        <end position="185"/>
    </location>
</feature>
<name>A0A9Q0F5B1_9ROSI</name>
<organism evidence="2 3">
    <name type="scientific">Turnera subulata</name>
    <dbReference type="NCBI Taxonomy" id="218843"/>
    <lineage>
        <taxon>Eukaryota</taxon>
        <taxon>Viridiplantae</taxon>
        <taxon>Streptophyta</taxon>
        <taxon>Embryophyta</taxon>
        <taxon>Tracheophyta</taxon>
        <taxon>Spermatophyta</taxon>
        <taxon>Magnoliopsida</taxon>
        <taxon>eudicotyledons</taxon>
        <taxon>Gunneridae</taxon>
        <taxon>Pentapetalae</taxon>
        <taxon>rosids</taxon>
        <taxon>fabids</taxon>
        <taxon>Malpighiales</taxon>
        <taxon>Passifloraceae</taxon>
        <taxon>Turnera</taxon>
    </lineage>
</organism>
<comment type="caution">
    <text evidence="2">The sequence shown here is derived from an EMBL/GenBank/DDBJ whole genome shotgun (WGS) entry which is preliminary data.</text>
</comment>
<feature type="non-terminal residue" evidence="2">
    <location>
        <position position="409"/>
    </location>
</feature>
<evidence type="ECO:0000313" key="2">
    <source>
        <dbReference type="EMBL" id="KAJ4825278.1"/>
    </source>
</evidence>
<evidence type="ECO:0000313" key="3">
    <source>
        <dbReference type="Proteomes" id="UP001141552"/>
    </source>
</evidence>
<dbReference type="PANTHER" id="PTHR36005">
    <property type="entry name" value="DNA LIGASE-LIKE PROTEIN"/>
    <property type="match status" value="1"/>
</dbReference>
<dbReference type="Proteomes" id="UP001141552">
    <property type="component" value="Unassembled WGS sequence"/>
</dbReference>
<feature type="compositionally biased region" description="Acidic residues" evidence="1">
    <location>
        <begin position="380"/>
        <end position="392"/>
    </location>
</feature>
<feature type="compositionally biased region" description="Low complexity" evidence="1">
    <location>
        <begin position="82"/>
        <end position="92"/>
    </location>
</feature>
<accession>A0A9Q0F5B1</accession>
<feature type="region of interest" description="Disordered" evidence="1">
    <location>
        <begin position="286"/>
        <end position="409"/>
    </location>
</feature>
<dbReference type="EMBL" id="JAKUCV010006955">
    <property type="protein sequence ID" value="KAJ4825278.1"/>
    <property type="molecule type" value="Genomic_DNA"/>
</dbReference>
<proteinExistence type="predicted"/>
<feature type="compositionally biased region" description="Basic and acidic residues" evidence="1">
    <location>
        <begin position="327"/>
        <end position="337"/>
    </location>
</feature>